<dbReference type="AlphaFoldDB" id="A0A1R3K9M6"/>
<comment type="caution">
    <text evidence="2">The sequence shown here is derived from an EMBL/GenBank/DDBJ whole genome shotgun (WGS) entry which is preliminary data.</text>
</comment>
<dbReference type="GO" id="GO:0006952">
    <property type="term" value="P:defense response"/>
    <property type="evidence" value="ECO:0007669"/>
    <property type="project" value="UniProtKB-KW"/>
</dbReference>
<accession>A0A1R3K9M6</accession>
<dbReference type="InterPro" id="IPR032675">
    <property type="entry name" value="LRR_dom_sf"/>
</dbReference>
<evidence type="ECO:0000256" key="1">
    <source>
        <dbReference type="ARBA" id="ARBA00022821"/>
    </source>
</evidence>
<dbReference type="PANTHER" id="PTHR36766">
    <property type="entry name" value="PLANT BROAD-SPECTRUM MILDEW RESISTANCE PROTEIN RPW8"/>
    <property type="match status" value="1"/>
</dbReference>
<reference evidence="3" key="1">
    <citation type="submission" date="2013-09" db="EMBL/GenBank/DDBJ databases">
        <title>Corchorus olitorius genome sequencing.</title>
        <authorList>
            <person name="Alam M."/>
            <person name="Haque M.S."/>
            <person name="Islam M.S."/>
            <person name="Emdad E.M."/>
            <person name="Islam M.M."/>
            <person name="Ahmed B."/>
            <person name="Halim A."/>
            <person name="Hossen Q.M.M."/>
            <person name="Hossain M.Z."/>
            <person name="Ahmed R."/>
            <person name="Khan M.M."/>
            <person name="Islam R."/>
            <person name="Rashid M.M."/>
            <person name="Khan S.A."/>
            <person name="Rahman M.S."/>
            <person name="Alam M."/>
            <person name="Yahiya A.S."/>
            <person name="Khan M.S."/>
            <person name="Azam M.S."/>
            <person name="Haque T."/>
            <person name="Lashkar M.Z.H."/>
            <person name="Akhand A.I."/>
            <person name="Morshed G."/>
            <person name="Roy S."/>
            <person name="Uddin K.S."/>
            <person name="Rabeya T."/>
            <person name="Hossain A.S."/>
            <person name="Chowdhury A."/>
            <person name="Snigdha A.R."/>
            <person name="Mortoza M.S."/>
            <person name="Matin S.A."/>
            <person name="Hoque S.M.E."/>
            <person name="Islam M.K."/>
            <person name="Roy D.K."/>
            <person name="Haider R."/>
            <person name="Moosa M.M."/>
            <person name="Elias S.M."/>
            <person name="Hasan A.M."/>
            <person name="Jahan S."/>
            <person name="Shafiuddin M."/>
            <person name="Mahmood N."/>
            <person name="Shommy N.S."/>
        </authorList>
    </citation>
    <scope>NUCLEOTIDE SEQUENCE [LARGE SCALE GENOMIC DNA]</scope>
    <source>
        <strain evidence="3">cv. O-4</strain>
    </source>
</reference>
<name>A0A1R3K9M6_9ROSI</name>
<dbReference type="EMBL" id="AWUE01014418">
    <property type="protein sequence ID" value="OMP03797.1"/>
    <property type="molecule type" value="Genomic_DNA"/>
</dbReference>
<sequence length="240" mass="26904">MVLNKCDALRMEPLPCGLQELKIGDSNINDSVLEQMMQPCTSLERLCISECGELKSLPKGSLPIMLKQLSIEKSNALDCSKILMYTSLESLEIKNQRCNGMESFPLGSFPLLNRVTMWGCEDLKWICAVKEEGGPFSSLNLLRIYECPNFVSFQKFDGFCAPELTLLELLGCENLNSLPDKMHSLFPSLKVLAMYKCPKIEGFPKEGLPSSLKYLSIKRLIASRTAQTNWKNAAQLSYIS</sequence>
<dbReference type="Proteomes" id="UP000187203">
    <property type="component" value="Unassembled WGS sequence"/>
</dbReference>
<dbReference type="OrthoDB" id="1896560at2759"/>
<keyword evidence="3" id="KW-1185">Reference proteome</keyword>
<evidence type="ECO:0000313" key="2">
    <source>
        <dbReference type="EMBL" id="OMP03797.1"/>
    </source>
</evidence>
<dbReference type="Gene3D" id="3.80.10.10">
    <property type="entry name" value="Ribonuclease Inhibitor"/>
    <property type="match status" value="2"/>
</dbReference>
<organism evidence="2 3">
    <name type="scientific">Corchorus olitorius</name>
    <dbReference type="NCBI Taxonomy" id="93759"/>
    <lineage>
        <taxon>Eukaryota</taxon>
        <taxon>Viridiplantae</taxon>
        <taxon>Streptophyta</taxon>
        <taxon>Embryophyta</taxon>
        <taxon>Tracheophyta</taxon>
        <taxon>Spermatophyta</taxon>
        <taxon>Magnoliopsida</taxon>
        <taxon>eudicotyledons</taxon>
        <taxon>Gunneridae</taxon>
        <taxon>Pentapetalae</taxon>
        <taxon>rosids</taxon>
        <taxon>malvids</taxon>
        <taxon>Malvales</taxon>
        <taxon>Malvaceae</taxon>
        <taxon>Grewioideae</taxon>
        <taxon>Apeibeae</taxon>
        <taxon>Corchorus</taxon>
    </lineage>
</organism>
<gene>
    <name evidence="2" type="ORF">COLO4_10202</name>
</gene>
<dbReference type="PANTHER" id="PTHR36766:SF40">
    <property type="entry name" value="DISEASE RESISTANCE PROTEIN RGA3"/>
    <property type="match status" value="1"/>
</dbReference>
<keyword evidence="1" id="KW-0611">Plant defense</keyword>
<evidence type="ECO:0000313" key="3">
    <source>
        <dbReference type="Proteomes" id="UP000187203"/>
    </source>
</evidence>
<dbReference type="STRING" id="93759.A0A1R3K9M6"/>
<dbReference type="SUPFAM" id="SSF52058">
    <property type="entry name" value="L domain-like"/>
    <property type="match status" value="1"/>
</dbReference>
<protein>
    <submittedName>
        <fullName evidence="2">Disease resistance protein</fullName>
    </submittedName>
</protein>
<proteinExistence type="predicted"/>